<dbReference type="AlphaFoldDB" id="A0A8X7CQ18"/>
<evidence type="ECO:0000313" key="2">
    <source>
        <dbReference type="Proteomes" id="UP000886998"/>
    </source>
</evidence>
<organism evidence="1 2">
    <name type="scientific">Trichonephila inaurata madagascariensis</name>
    <dbReference type="NCBI Taxonomy" id="2747483"/>
    <lineage>
        <taxon>Eukaryota</taxon>
        <taxon>Metazoa</taxon>
        <taxon>Ecdysozoa</taxon>
        <taxon>Arthropoda</taxon>
        <taxon>Chelicerata</taxon>
        <taxon>Arachnida</taxon>
        <taxon>Araneae</taxon>
        <taxon>Araneomorphae</taxon>
        <taxon>Entelegynae</taxon>
        <taxon>Araneoidea</taxon>
        <taxon>Nephilidae</taxon>
        <taxon>Trichonephila</taxon>
        <taxon>Trichonephila inaurata</taxon>
    </lineage>
</organism>
<gene>
    <name evidence="1" type="ORF">TNIN_87651</name>
</gene>
<evidence type="ECO:0000313" key="1">
    <source>
        <dbReference type="EMBL" id="GFY72097.1"/>
    </source>
</evidence>
<protein>
    <submittedName>
        <fullName evidence="1">Uncharacterized protein</fullName>
    </submittedName>
</protein>
<name>A0A8X7CQ18_9ARAC</name>
<sequence length="118" mass="13411">MILGESKSVMSGFIKKWDKSLDLAIAFASASVIVIKDWSWSLVFFTKELAHSFPSIFTRECINCSTRDVSVIYCSRKFMEEVMLVSPFMMASKEDLEKMKGLSVLPWYPYLASQTCIG</sequence>
<reference evidence="1" key="1">
    <citation type="submission" date="2020-08" db="EMBL/GenBank/DDBJ databases">
        <title>Multicomponent nature underlies the extraordinary mechanical properties of spider dragline silk.</title>
        <authorList>
            <person name="Kono N."/>
            <person name="Nakamura H."/>
            <person name="Mori M."/>
            <person name="Yoshida Y."/>
            <person name="Ohtoshi R."/>
            <person name="Malay A.D."/>
            <person name="Moran D.A.P."/>
            <person name="Tomita M."/>
            <person name="Numata K."/>
            <person name="Arakawa K."/>
        </authorList>
    </citation>
    <scope>NUCLEOTIDE SEQUENCE</scope>
</reference>
<dbReference type="Proteomes" id="UP000886998">
    <property type="component" value="Unassembled WGS sequence"/>
</dbReference>
<keyword evidence="2" id="KW-1185">Reference proteome</keyword>
<accession>A0A8X7CQ18</accession>
<comment type="caution">
    <text evidence="1">The sequence shown here is derived from an EMBL/GenBank/DDBJ whole genome shotgun (WGS) entry which is preliminary data.</text>
</comment>
<proteinExistence type="predicted"/>
<dbReference type="EMBL" id="BMAV01019239">
    <property type="protein sequence ID" value="GFY72097.1"/>
    <property type="molecule type" value="Genomic_DNA"/>
</dbReference>